<dbReference type="InterPro" id="IPR001478">
    <property type="entry name" value="PDZ"/>
</dbReference>
<evidence type="ECO:0000256" key="2">
    <source>
        <dbReference type="ARBA" id="ARBA00022801"/>
    </source>
</evidence>
<protein>
    <submittedName>
        <fullName evidence="5">HtrA protease/chaperone protein</fullName>
    </submittedName>
</protein>
<feature type="domain" description="PDZ" evidence="4">
    <location>
        <begin position="120"/>
        <end position="186"/>
    </location>
</feature>
<dbReference type="SUPFAM" id="SSF50156">
    <property type="entry name" value="PDZ domain-like"/>
    <property type="match status" value="2"/>
</dbReference>
<dbReference type="Gene3D" id="2.40.10.120">
    <property type="match status" value="1"/>
</dbReference>
<dbReference type="InterPro" id="IPR009003">
    <property type="entry name" value="Peptidase_S1_PA"/>
</dbReference>
<dbReference type="Pfam" id="PF13180">
    <property type="entry name" value="PDZ_2"/>
    <property type="match status" value="1"/>
</dbReference>
<evidence type="ECO:0000256" key="1">
    <source>
        <dbReference type="ARBA" id="ARBA00022670"/>
    </source>
</evidence>
<keyword evidence="1 5" id="KW-0645">Protease</keyword>
<name>A0A3B0RB51_9ZZZZ</name>
<accession>A0A3B0RB51</accession>
<dbReference type="Pfam" id="PF13365">
    <property type="entry name" value="Trypsin_2"/>
    <property type="match status" value="1"/>
</dbReference>
<dbReference type="SMART" id="SM00228">
    <property type="entry name" value="PDZ"/>
    <property type="match status" value="2"/>
</dbReference>
<evidence type="ECO:0000313" key="5">
    <source>
        <dbReference type="EMBL" id="VAV90350.1"/>
    </source>
</evidence>
<proteinExistence type="predicted"/>
<feature type="non-terminal residue" evidence="5">
    <location>
        <position position="1"/>
    </location>
</feature>
<organism evidence="5">
    <name type="scientific">hydrothermal vent metagenome</name>
    <dbReference type="NCBI Taxonomy" id="652676"/>
    <lineage>
        <taxon>unclassified sequences</taxon>
        <taxon>metagenomes</taxon>
        <taxon>ecological metagenomes</taxon>
    </lineage>
</organism>
<dbReference type="SUPFAM" id="SSF50494">
    <property type="entry name" value="Trypsin-like serine proteases"/>
    <property type="match status" value="1"/>
</dbReference>
<evidence type="ECO:0000259" key="4">
    <source>
        <dbReference type="PROSITE" id="PS50106"/>
    </source>
</evidence>
<dbReference type="Gene3D" id="2.30.42.10">
    <property type="match status" value="2"/>
</dbReference>
<dbReference type="PROSITE" id="PS50106">
    <property type="entry name" value="PDZ"/>
    <property type="match status" value="2"/>
</dbReference>
<dbReference type="AlphaFoldDB" id="A0A3B0RB51"/>
<gene>
    <name evidence="5" type="ORF">MNBD_ALPHA06-1231</name>
</gene>
<dbReference type="InterPro" id="IPR036034">
    <property type="entry name" value="PDZ_sf"/>
</dbReference>
<keyword evidence="2" id="KW-0378">Hydrolase</keyword>
<dbReference type="PRINTS" id="PR00834">
    <property type="entry name" value="PROTEASES2C"/>
</dbReference>
<dbReference type="InterPro" id="IPR051201">
    <property type="entry name" value="Chloro_Bact_Ser_Proteases"/>
</dbReference>
<reference evidence="5" key="1">
    <citation type="submission" date="2018-06" db="EMBL/GenBank/DDBJ databases">
        <authorList>
            <person name="Zhirakovskaya E."/>
        </authorList>
    </citation>
    <scope>NUCLEOTIDE SEQUENCE</scope>
</reference>
<dbReference type="PANTHER" id="PTHR43343">
    <property type="entry name" value="PEPTIDASE S12"/>
    <property type="match status" value="1"/>
</dbReference>
<evidence type="ECO:0000256" key="3">
    <source>
        <dbReference type="SAM" id="MobiDB-lite"/>
    </source>
</evidence>
<dbReference type="GO" id="GO:0004252">
    <property type="term" value="F:serine-type endopeptidase activity"/>
    <property type="evidence" value="ECO:0007669"/>
    <property type="project" value="InterPro"/>
</dbReference>
<feature type="region of interest" description="Disordered" evidence="3">
    <location>
        <begin position="219"/>
        <end position="239"/>
    </location>
</feature>
<feature type="domain" description="PDZ" evidence="4">
    <location>
        <begin position="217"/>
        <end position="324"/>
    </location>
</feature>
<dbReference type="EMBL" id="UOEE01000108">
    <property type="protein sequence ID" value="VAV90350.1"/>
    <property type="molecule type" value="Genomic_DNA"/>
</dbReference>
<dbReference type="CDD" id="cd10839">
    <property type="entry name" value="cpPDZ1_DegP-like"/>
    <property type="match status" value="1"/>
</dbReference>
<sequence length="337" mass="36235">RTDLAVLKIESPKPLPHVSFATDIKLRVGDWVVAVGNPFGLGGTATAGIVSATGREIGRSAYDFIQVDASINQGNSGGPTFDLYGNVVGVNSQILSPSGGNIGIGFAIPARVASKISKELIEKGSVTRGWLGVQVQRVDQDLADSENLKEAKGALVADVVDDSPAEKGGFEDGDIILQLDGDLVEDQRDLTRRVGELFVGHKAKFLVLRDGRKKTLRVTIGKRDDSQSDTSEPDAKEDSVNEFGLLIEPMDDDDRERLGIEDKRGVLIKRVDPATQAARKLFRPGDAILSAGETDLYKPADFEKAVSKARAKGLKAIRVLIRTTGGQTYTALRLDKE</sequence>
<dbReference type="InterPro" id="IPR001940">
    <property type="entry name" value="Peptidase_S1C"/>
</dbReference>
<dbReference type="GO" id="GO:0006508">
    <property type="term" value="P:proteolysis"/>
    <property type="evidence" value="ECO:0007669"/>
    <property type="project" value="UniProtKB-KW"/>
</dbReference>
<dbReference type="PANTHER" id="PTHR43343:SF3">
    <property type="entry name" value="PROTEASE DO-LIKE 8, CHLOROPLASTIC"/>
    <property type="match status" value="1"/>
</dbReference>